<evidence type="ECO:0000256" key="1">
    <source>
        <dbReference type="SAM" id="MobiDB-lite"/>
    </source>
</evidence>
<dbReference type="Proteomes" id="UP001498398">
    <property type="component" value="Unassembled WGS sequence"/>
</dbReference>
<evidence type="ECO:0000313" key="2">
    <source>
        <dbReference type="EMBL" id="KAK7462117.1"/>
    </source>
</evidence>
<organism evidence="2 3">
    <name type="scientific">Marasmiellus scandens</name>
    <dbReference type="NCBI Taxonomy" id="2682957"/>
    <lineage>
        <taxon>Eukaryota</taxon>
        <taxon>Fungi</taxon>
        <taxon>Dikarya</taxon>
        <taxon>Basidiomycota</taxon>
        <taxon>Agaricomycotina</taxon>
        <taxon>Agaricomycetes</taxon>
        <taxon>Agaricomycetidae</taxon>
        <taxon>Agaricales</taxon>
        <taxon>Marasmiineae</taxon>
        <taxon>Omphalotaceae</taxon>
        <taxon>Marasmiellus</taxon>
    </lineage>
</organism>
<proteinExistence type="predicted"/>
<feature type="compositionally biased region" description="Low complexity" evidence="1">
    <location>
        <begin position="322"/>
        <end position="339"/>
    </location>
</feature>
<name>A0ABR1JIU0_9AGAR</name>
<comment type="caution">
    <text evidence="2">The sequence shown here is derived from an EMBL/GenBank/DDBJ whole genome shotgun (WGS) entry which is preliminary data.</text>
</comment>
<evidence type="ECO:0000313" key="3">
    <source>
        <dbReference type="Proteomes" id="UP001498398"/>
    </source>
</evidence>
<sequence length="633" mass="71973">MSSAQLQSPFAIRQAFVDAIRLVIHALDGGTPFPSGLAPADSSISHLTDPVPQLQWLTLETPIIAQGSFRFMIRDGPRWADRHIDHLFLPLETELRLAGQHLLALRDRARIWSMTRPIIQWLKAMARISQFFTRLSQLFPGNIRIVYSPNFHALVDQSFEAYKCLLLDDALYRRYWALGGLEFAPVHLHVHRLEVGEGWNVLWNDAYWHDRIPASIFKVESWTHAPMQRPSAPTDPNLHAVFTPTSQIDFSLIIEEDVYPEAAKPNPSASTSVPPNSGAVSERSPSVELIPDANVTPEMRTQCSSSGPSRKRRRVVDSDYESPYARSRSSSPPDPTISRNPSTTPEPPASPQKKKARRSRRTPTPQESSDDDDVPLRSRVSSASRFTRAQKRKGRAASPTPTLSEDEENDVKPLRKPKAKKPSASKSDKKMPGVLSLQSAKLALRAPLSDIDLPYIPPRPYTDSDHVQEPVSVNGVLLPKPADRERSILRRREYQQRNVGNLRPWPRYRSSTPTRTLSHRRYNRNVGNFWFNDTPGVIFDVPRIPCELCIRRGLPCLYEKGTMTTWSQKRLQCLACRWKRSHGSCDIKDQPDPHFRPYQWDGTTFLSFHHERLWLHPRDFSIVGNTGNFGDIL</sequence>
<reference evidence="2 3" key="1">
    <citation type="submission" date="2024-01" db="EMBL/GenBank/DDBJ databases">
        <title>A draft genome for the cacao thread blight pathogen Marasmiellus scandens.</title>
        <authorList>
            <person name="Baruah I.K."/>
            <person name="Leung J."/>
            <person name="Bukari Y."/>
            <person name="Amoako-Attah I."/>
            <person name="Meinhardt L.W."/>
            <person name="Bailey B.A."/>
            <person name="Cohen S.P."/>
        </authorList>
    </citation>
    <scope>NUCLEOTIDE SEQUENCE [LARGE SCALE GENOMIC DNA]</scope>
    <source>
        <strain evidence="2 3">GH-19</strain>
    </source>
</reference>
<feature type="region of interest" description="Disordered" evidence="1">
    <location>
        <begin position="262"/>
        <end position="433"/>
    </location>
</feature>
<protein>
    <submittedName>
        <fullName evidence="2">Uncharacterized protein</fullName>
    </submittedName>
</protein>
<dbReference type="EMBL" id="JBANRG010000011">
    <property type="protein sequence ID" value="KAK7462117.1"/>
    <property type="molecule type" value="Genomic_DNA"/>
</dbReference>
<accession>A0ABR1JIU0</accession>
<feature type="compositionally biased region" description="Polar residues" evidence="1">
    <location>
        <begin position="299"/>
        <end position="308"/>
    </location>
</feature>
<keyword evidence="3" id="KW-1185">Reference proteome</keyword>
<gene>
    <name evidence="2" type="ORF">VKT23_007720</name>
</gene>
<feature type="compositionally biased region" description="Basic residues" evidence="1">
    <location>
        <begin position="414"/>
        <end position="423"/>
    </location>
</feature>
<feature type="compositionally biased region" description="Polar residues" evidence="1">
    <location>
        <begin position="267"/>
        <end position="279"/>
    </location>
</feature>
<feature type="compositionally biased region" description="Basic residues" evidence="1">
    <location>
        <begin position="352"/>
        <end position="361"/>
    </location>
</feature>